<accession>A0A2T8HS20</accession>
<feature type="binding site" evidence="7">
    <location>
        <begin position="220"/>
        <end position="221"/>
    </location>
    <ligand>
        <name>substrate</name>
    </ligand>
</feature>
<evidence type="ECO:0000256" key="8">
    <source>
        <dbReference type="PIRSR" id="PIRSR038994-3"/>
    </source>
</evidence>
<feature type="binding site" evidence="7">
    <location>
        <position position="228"/>
    </location>
    <ligand>
        <name>substrate</name>
    </ligand>
</feature>
<evidence type="ECO:0000256" key="3">
    <source>
        <dbReference type="ARBA" id="ARBA00022801"/>
    </source>
</evidence>
<proteinExistence type="inferred from homology"/>
<gene>
    <name evidence="10" type="primary">nagA</name>
    <name evidence="10" type="ORF">DDE20_14080</name>
</gene>
<dbReference type="AlphaFoldDB" id="A0A2T8HS20"/>
<sequence>MSLTAYTGAAIFDGTTRHHAHALLIEGAQVQGVIPEHDLPAHAEIQHLNGGVICPGFVDLQVNGGGGVMFNDAQTVATLRKMRDAHASLGTTAFLPTLITDTPQATEAAIEAVETAIKAGLDGILGLHLEGPHLSLARKGAHDPALIRPMEDADLATLLQAAKRLPLLKVTLAPESVTAAQITALTGAGVLVSLGHSDADFETCAKAATAGAHCVTHLFNAMSQLGSRAPGLVGAALTLDSLSAGVIADGIHVHPQSLRAAFAAKTAQTGALFLVSDAMAVAGTQLAGFTLNARQINRRDGRLTLADGTLAGADLDLPTALRNLVNWGITSEDQALKMVTAIPATLAGQAPVYGRLTAGSRADFLYFPDLLNGAPAIWRGGKPVAINPS</sequence>
<evidence type="ECO:0000256" key="1">
    <source>
        <dbReference type="ARBA" id="ARBA00010716"/>
    </source>
</evidence>
<dbReference type="Gene3D" id="3.20.20.140">
    <property type="entry name" value="Metal-dependent hydrolases"/>
    <property type="match status" value="1"/>
</dbReference>
<feature type="binding site" evidence="7">
    <location>
        <position position="141"/>
    </location>
    <ligand>
        <name>substrate</name>
    </ligand>
</feature>
<dbReference type="InterPro" id="IPR011059">
    <property type="entry name" value="Metal-dep_hydrolase_composite"/>
</dbReference>
<dbReference type="RefSeq" id="WP_116559148.1">
    <property type="nucleotide sequence ID" value="NZ_QDKM01000006.1"/>
</dbReference>
<dbReference type="InterPro" id="IPR032466">
    <property type="entry name" value="Metal_Hydrolase"/>
</dbReference>
<dbReference type="GO" id="GO:0006046">
    <property type="term" value="P:N-acetylglucosamine catabolic process"/>
    <property type="evidence" value="ECO:0007669"/>
    <property type="project" value="TreeGrafter"/>
</dbReference>
<evidence type="ECO:0000256" key="6">
    <source>
        <dbReference type="PIRSR" id="PIRSR038994-1"/>
    </source>
</evidence>
<dbReference type="CDD" id="cd00854">
    <property type="entry name" value="NagA"/>
    <property type="match status" value="1"/>
</dbReference>
<feature type="binding site" evidence="7">
    <location>
        <position position="252"/>
    </location>
    <ligand>
        <name>substrate</name>
    </ligand>
</feature>
<dbReference type="GO" id="GO:0046872">
    <property type="term" value="F:metal ion binding"/>
    <property type="evidence" value="ECO:0007669"/>
    <property type="project" value="UniProtKB-KW"/>
</dbReference>
<organism evidence="10 11">
    <name type="scientific">Pararhodobacter oceanensis</name>
    <dbReference type="NCBI Taxonomy" id="2172121"/>
    <lineage>
        <taxon>Bacteria</taxon>
        <taxon>Pseudomonadati</taxon>
        <taxon>Pseudomonadota</taxon>
        <taxon>Alphaproteobacteria</taxon>
        <taxon>Rhodobacterales</taxon>
        <taxon>Paracoccaceae</taxon>
        <taxon>Pararhodobacter</taxon>
    </lineage>
</organism>
<feature type="domain" description="Amidohydrolase-related" evidence="9">
    <location>
        <begin position="52"/>
        <end position="367"/>
    </location>
</feature>
<reference evidence="10 11" key="1">
    <citation type="submission" date="2018-04" db="EMBL/GenBank/DDBJ databases">
        <title>Pararhodobacter oceanense sp. nov., isolated from marine intertidal sediment.</title>
        <authorList>
            <person name="Wang X.-L."/>
            <person name="Du Z.-J."/>
        </authorList>
    </citation>
    <scope>NUCLEOTIDE SEQUENCE [LARGE SCALE GENOMIC DNA]</scope>
    <source>
        <strain evidence="10 11">AM505</strain>
    </source>
</reference>
<evidence type="ECO:0000256" key="7">
    <source>
        <dbReference type="PIRSR" id="PIRSR038994-2"/>
    </source>
</evidence>
<dbReference type="OrthoDB" id="9776488at2"/>
<feature type="binding site" evidence="8">
    <location>
        <position position="217"/>
    </location>
    <ligand>
        <name>Zn(2+)</name>
        <dbReference type="ChEBI" id="CHEBI:29105"/>
    </ligand>
</feature>
<evidence type="ECO:0000313" key="11">
    <source>
        <dbReference type="Proteomes" id="UP000245911"/>
    </source>
</evidence>
<dbReference type="Proteomes" id="UP000245911">
    <property type="component" value="Unassembled WGS sequence"/>
</dbReference>
<feature type="active site" description="Proton donor/acceptor" evidence="6">
    <location>
        <position position="277"/>
    </location>
</feature>
<evidence type="ECO:0000313" key="10">
    <source>
        <dbReference type="EMBL" id="PVH28228.1"/>
    </source>
</evidence>
<dbReference type="Gene3D" id="2.30.40.10">
    <property type="entry name" value="Urease, subunit C, domain 1"/>
    <property type="match status" value="1"/>
</dbReference>
<comment type="similarity">
    <text evidence="1 5">Belongs to the metallo-dependent hydrolases superfamily. NagA family.</text>
</comment>
<keyword evidence="4 5" id="KW-0119">Carbohydrate metabolism</keyword>
<protein>
    <submittedName>
        <fullName evidence="10">N-acetylglucosamine-6-phosphate deacetylase</fullName>
    </submittedName>
</protein>
<comment type="cofactor">
    <cofactor evidence="8">
        <name>a divalent metal cation</name>
        <dbReference type="ChEBI" id="CHEBI:60240"/>
    </cofactor>
    <text evidence="8">Binds 1 divalent metal cation per subunit.</text>
</comment>
<dbReference type="SUPFAM" id="SSF51338">
    <property type="entry name" value="Composite domain of metallo-dependent hydrolases"/>
    <property type="match status" value="1"/>
</dbReference>
<dbReference type="EMBL" id="QDKM01000006">
    <property type="protein sequence ID" value="PVH28228.1"/>
    <property type="molecule type" value="Genomic_DNA"/>
</dbReference>
<feature type="binding site" evidence="8">
    <location>
        <position position="130"/>
    </location>
    <ligand>
        <name>Zn(2+)</name>
        <dbReference type="ChEBI" id="CHEBI:29105"/>
    </ligand>
</feature>
<keyword evidence="11" id="KW-1185">Reference proteome</keyword>
<name>A0A2T8HS20_9RHOB</name>
<dbReference type="InterPro" id="IPR006680">
    <property type="entry name" value="Amidohydro-rel"/>
</dbReference>
<keyword evidence="3 5" id="KW-0378">Hydrolase</keyword>
<dbReference type="InterPro" id="IPR003764">
    <property type="entry name" value="GlcNAc_6-P_deAcase"/>
</dbReference>
<dbReference type="NCBIfam" id="TIGR00221">
    <property type="entry name" value="nagA"/>
    <property type="match status" value="1"/>
</dbReference>
<dbReference type="GO" id="GO:0008448">
    <property type="term" value="F:N-acetylglucosamine-6-phosphate deacetylase activity"/>
    <property type="evidence" value="ECO:0007669"/>
    <property type="project" value="InterPro"/>
</dbReference>
<evidence type="ECO:0000256" key="4">
    <source>
        <dbReference type="ARBA" id="ARBA00023277"/>
    </source>
</evidence>
<dbReference type="PIRSF" id="PIRSF038994">
    <property type="entry name" value="NagA"/>
    <property type="match status" value="1"/>
</dbReference>
<dbReference type="PANTHER" id="PTHR11113:SF14">
    <property type="entry name" value="N-ACETYLGLUCOSAMINE-6-PHOSPHATE DEACETYLASE"/>
    <property type="match status" value="1"/>
</dbReference>
<evidence type="ECO:0000256" key="2">
    <source>
        <dbReference type="ARBA" id="ARBA00022723"/>
    </source>
</evidence>
<keyword evidence="2 8" id="KW-0479">Metal-binding</keyword>
<dbReference type="Pfam" id="PF01979">
    <property type="entry name" value="Amidohydro_1"/>
    <property type="match status" value="1"/>
</dbReference>
<dbReference type="PANTHER" id="PTHR11113">
    <property type="entry name" value="N-ACETYLGLUCOSAMINE-6-PHOSPHATE DEACETYLASE"/>
    <property type="match status" value="1"/>
</dbReference>
<feature type="binding site" evidence="7">
    <location>
        <begin position="310"/>
        <end position="312"/>
    </location>
    <ligand>
        <name>substrate</name>
    </ligand>
</feature>
<evidence type="ECO:0000256" key="5">
    <source>
        <dbReference type="PIRNR" id="PIRNR038994"/>
    </source>
</evidence>
<feature type="binding site" evidence="8">
    <location>
        <position position="196"/>
    </location>
    <ligand>
        <name>Zn(2+)</name>
        <dbReference type="ChEBI" id="CHEBI:29105"/>
    </ligand>
</feature>
<dbReference type="SUPFAM" id="SSF51556">
    <property type="entry name" value="Metallo-dependent hydrolases"/>
    <property type="match status" value="1"/>
</dbReference>
<comment type="caution">
    <text evidence="10">The sequence shown here is derived from an EMBL/GenBank/DDBJ whole genome shotgun (WGS) entry which is preliminary data.</text>
</comment>
<evidence type="ECO:0000259" key="9">
    <source>
        <dbReference type="Pfam" id="PF01979"/>
    </source>
</evidence>